<dbReference type="EMBL" id="PSQE01000002">
    <property type="protein sequence ID" value="RHN71866.1"/>
    <property type="molecule type" value="Genomic_DNA"/>
</dbReference>
<feature type="compositionally biased region" description="Basic and acidic residues" evidence="3">
    <location>
        <begin position="307"/>
        <end position="320"/>
    </location>
</feature>
<feature type="region of interest" description="Disordered" evidence="3">
    <location>
        <begin position="99"/>
        <end position="550"/>
    </location>
</feature>
<evidence type="ECO:0000256" key="3">
    <source>
        <dbReference type="SAM" id="MobiDB-lite"/>
    </source>
</evidence>
<feature type="compositionally biased region" description="Basic and acidic residues" evidence="3">
    <location>
        <begin position="279"/>
        <end position="293"/>
    </location>
</feature>
<dbReference type="CDD" id="cd04369">
    <property type="entry name" value="Bromodomain"/>
    <property type="match status" value="1"/>
</dbReference>
<feature type="compositionally biased region" description="Polar residues" evidence="3">
    <location>
        <begin position="413"/>
        <end position="432"/>
    </location>
</feature>
<keyword evidence="1 2" id="KW-0103">Bromodomain</keyword>
<feature type="compositionally biased region" description="Polar residues" evidence="3">
    <location>
        <begin position="395"/>
        <end position="405"/>
    </location>
</feature>
<dbReference type="Pfam" id="PF00439">
    <property type="entry name" value="Bromodomain"/>
    <property type="match status" value="1"/>
</dbReference>
<feature type="compositionally biased region" description="Basic and acidic residues" evidence="3">
    <location>
        <begin position="371"/>
        <end position="384"/>
    </location>
</feature>
<evidence type="ECO:0000256" key="2">
    <source>
        <dbReference type="PROSITE-ProRule" id="PRU00035"/>
    </source>
</evidence>
<proteinExistence type="predicted"/>
<dbReference type="SUPFAM" id="SSF47370">
    <property type="entry name" value="Bromodomain"/>
    <property type="match status" value="1"/>
</dbReference>
<feature type="compositionally biased region" description="Basic and acidic residues" evidence="3">
    <location>
        <begin position="453"/>
        <end position="476"/>
    </location>
</feature>
<feature type="region of interest" description="Disordered" evidence="3">
    <location>
        <begin position="608"/>
        <end position="634"/>
    </location>
</feature>
<feature type="compositionally biased region" description="Polar residues" evidence="3">
    <location>
        <begin position="175"/>
        <end position="185"/>
    </location>
</feature>
<dbReference type="Gramene" id="rna7507">
    <property type="protein sequence ID" value="RHN71866.1"/>
    <property type="gene ID" value="gene7507"/>
</dbReference>
<gene>
    <name evidence="5" type="ORF">MtrunA17_Chr2g0281431</name>
</gene>
<sequence>MGGWGTWEELLLGGAVFRYGTRDWNVVAGELRERIDCPIPFTPEVCKAKFEDLQQRYSGSTDFLYEELRKRRVEELKKAIERSGDSIGSLKSKIEDLEAEKNEEKDDCENGLESPASHLPLQKLERVKSSTKETSKDGLSAGSFTHETRTNWSPESQVSAASADNNETKLEVLQPTEQAKVSQSKLEVLEAEKNEKKHDCENGIESPVSHVPSQKLERVKSSTKETSKDGLSTGSFTHETRTNWSPESQVPAASADDNETKPEVLQSTEQAKVPQSKLEILEAEKNEKKHDCENGLESLVSHAPSQKLERVKSCTKETSKDGLSARSFTRKTRTKWSHESQIPAASADDSETKPEVLQSTEQAKVSQSKLEVLKAEKNEKKDDCENGLESPVSHLPSQKLESVKTSIKETSKDGLSSGSFTHETRTNWSPETQVPAASADDNKTKPEVLQSTEQDKVSGSKLEVLKDEKKEKKDDCQNGLESPVSHLPSQKLMRVESSAKETSKEGLSVGSFTQETRTNWSPESQVPAASSDDNETKPEVSQSTEQAKVLNGDNLELTLYEIQVGCRKKRRGKRKRKDCGRNIMEAASLEESDLLDAVDVMSWRKESSTSNCGDVAKSSADVDNKKSKNPKKHSAEDMIKILDSIFETEGASAFRRRLDGQKRGKYKKMIQKHMDFDTIRSRISSRTIESTRELYRDLLLLTNNALVFYSKITHEYKTALLLRGIVAKKMRESLKGSTSSSKKVTEPNESMKLPVHHNLHVKPRSVRPGNRKIIAKAVGGDNSASSQGAKKPIKADSSPSVESLNVTKKAFGRQKKVEPVSSSQKTATPVKGRKRVRTK</sequence>
<feature type="compositionally biased region" description="Basic and acidic residues" evidence="3">
    <location>
        <begin position="123"/>
        <end position="136"/>
    </location>
</feature>
<organism evidence="5">
    <name type="scientific">Medicago truncatula</name>
    <name type="common">Barrel medic</name>
    <name type="synonym">Medicago tribuloides</name>
    <dbReference type="NCBI Taxonomy" id="3880"/>
    <lineage>
        <taxon>Eukaryota</taxon>
        <taxon>Viridiplantae</taxon>
        <taxon>Streptophyta</taxon>
        <taxon>Embryophyta</taxon>
        <taxon>Tracheophyta</taxon>
        <taxon>Spermatophyta</taxon>
        <taxon>Magnoliopsida</taxon>
        <taxon>eudicotyledons</taxon>
        <taxon>Gunneridae</taxon>
        <taxon>Pentapetalae</taxon>
        <taxon>rosids</taxon>
        <taxon>fabids</taxon>
        <taxon>Fabales</taxon>
        <taxon>Fabaceae</taxon>
        <taxon>Papilionoideae</taxon>
        <taxon>50 kb inversion clade</taxon>
        <taxon>NPAAA clade</taxon>
        <taxon>Hologalegina</taxon>
        <taxon>IRL clade</taxon>
        <taxon>Trifolieae</taxon>
        <taxon>Medicago</taxon>
    </lineage>
</organism>
<protein>
    <submittedName>
        <fullName evidence="5">Putative chromatin remodeler Bromodomain family</fullName>
    </submittedName>
</protein>
<feature type="compositionally biased region" description="Basic and acidic residues" evidence="3">
    <location>
        <begin position="493"/>
        <end position="504"/>
    </location>
</feature>
<feature type="compositionally biased region" description="Basic and acidic residues" evidence="3">
    <location>
        <begin position="187"/>
        <end position="201"/>
    </location>
</feature>
<feature type="compositionally biased region" description="Polar residues" evidence="3">
    <location>
        <begin position="510"/>
        <end position="528"/>
    </location>
</feature>
<name>A0A396J1I2_MEDTR</name>
<evidence type="ECO:0000259" key="4">
    <source>
        <dbReference type="PROSITE" id="PS50014"/>
    </source>
</evidence>
<dbReference type="OMA" id="NWSPESQ"/>
<dbReference type="SMART" id="SM00297">
    <property type="entry name" value="BROMO"/>
    <property type="match status" value="1"/>
</dbReference>
<accession>A0A396J1I2</accession>
<feature type="compositionally biased region" description="Basic residues" evidence="3">
    <location>
        <begin position="754"/>
        <end position="774"/>
    </location>
</feature>
<comment type="caution">
    <text evidence="5">The sequence shown here is derived from an EMBL/GenBank/DDBJ whole genome shotgun (WGS) entry which is preliminary data.</text>
</comment>
<dbReference type="AlphaFoldDB" id="A0A396J1I2"/>
<dbReference type="OrthoDB" id="1742084at2759"/>
<reference evidence="5" key="1">
    <citation type="journal article" date="2018" name="Nat. Plants">
        <title>Whole-genome landscape of Medicago truncatula symbiotic genes.</title>
        <authorList>
            <person name="Pecrix Y."/>
            <person name="Gamas P."/>
            <person name="Carrere S."/>
        </authorList>
    </citation>
    <scope>NUCLEOTIDE SEQUENCE</scope>
    <source>
        <tissue evidence="5">Leaves</tissue>
    </source>
</reference>
<feature type="region of interest" description="Disordered" evidence="3">
    <location>
        <begin position="732"/>
        <end position="839"/>
    </location>
</feature>
<dbReference type="Proteomes" id="UP000265566">
    <property type="component" value="Chromosome 2"/>
</dbReference>
<feature type="compositionally biased region" description="Polar residues" evidence="3">
    <location>
        <begin position="357"/>
        <end position="369"/>
    </location>
</feature>
<dbReference type="PANTHER" id="PTHR15398">
    <property type="entry name" value="BROMODOMAIN-CONTAINING PROTEIN 8"/>
    <property type="match status" value="1"/>
</dbReference>
<feature type="domain" description="Bromo" evidence="4">
    <location>
        <begin position="646"/>
        <end position="716"/>
    </location>
</feature>
<dbReference type="InterPro" id="IPR036427">
    <property type="entry name" value="Bromodomain-like_sf"/>
</dbReference>
<evidence type="ECO:0000313" key="5">
    <source>
        <dbReference type="EMBL" id="RHN71866.1"/>
    </source>
</evidence>
<evidence type="ECO:0000256" key="1">
    <source>
        <dbReference type="ARBA" id="ARBA00023117"/>
    </source>
</evidence>
<dbReference type="PROSITE" id="PS50014">
    <property type="entry name" value="BROMODOMAIN_2"/>
    <property type="match status" value="1"/>
</dbReference>
<dbReference type="PANTHER" id="PTHR15398:SF4">
    <property type="entry name" value="BROMODOMAIN-CONTAINING PROTEIN 8 ISOFORM X1"/>
    <property type="match status" value="1"/>
</dbReference>
<feature type="compositionally biased region" description="Polar residues" evidence="3">
    <location>
        <begin position="142"/>
        <end position="165"/>
    </location>
</feature>
<feature type="compositionally biased region" description="Polar residues" evidence="3">
    <location>
        <begin position="229"/>
        <end position="248"/>
    </location>
</feature>
<dbReference type="InterPro" id="IPR001487">
    <property type="entry name" value="Bromodomain"/>
</dbReference>
<feature type="compositionally biased region" description="Polar residues" evidence="3">
    <location>
        <begin position="797"/>
        <end position="806"/>
    </location>
</feature>
<feature type="compositionally biased region" description="Basic and acidic residues" evidence="3">
    <location>
        <begin position="215"/>
        <end position="228"/>
    </location>
</feature>
<dbReference type="Gene3D" id="1.20.920.10">
    <property type="entry name" value="Bromodomain-like"/>
    <property type="match status" value="1"/>
</dbReference>